<proteinExistence type="inferred from homology"/>
<gene>
    <name evidence="9" type="ORF">IDM40_09510</name>
</gene>
<reference evidence="9 10" key="1">
    <citation type="submission" date="2020-09" db="EMBL/GenBank/DDBJ databases">
        <title>Diversity and distribution of actinomycetes associated with coral in the coast of Hainan.</title>
        <authorList>
            <person name="Li F."/>
        </authorList>
    </citation>
    <scope>NUCLEOTIDE SEQUENCE [LARGE SCALE GENOMIC DNA]</scope>
    <source>
        <strain evidence="9 10">HNM0947</strain>
    </source>
</reference>
<protein>
    <submittedName>
        <fullName evidence="9">ABC transporter permease</fullName>
    </submittedName>
</protein>
<feature type="transmembrane region" description="Helical" evidence="7">
    <location>
        <begin position="176"/>
        <end position="204"/>
    </location>
</feature>
<evidence type="ECO:0000256" key="2">
    <source>
        <dbReference type="ARBA" id="ARBA00022448"/>
    </source>
</evidence>
<dbReference type="CDD" id="cd06261">
    <property type="entry name" value="TM_PBP2"/>
    <property type="match status" value="1"/>
</dbReference>
<keyword evidence="3" id="KW-1003">Cell membrane</keyword>
<name>A0ABR9P515_9ACTN</name>
<dbReference type="PANTHER" id="PTHR30151:SF25">
    <property type="entry name" value="TAURINE TRANSPORT SYSTEM PERMEASE PROTEIN TAUC"/>
    <property type="match status" value="1"/>
</dbReference>
<dbReference type="PANTHER" id="PTHR30151">
    <property type="entry name" value="ALKANE SULFONATE ABC TRANSPORTER-RELATED, MEMBRANE SUBUNIT"/>
    <property type="match status" value="1"/>
</dbReference>
<dbReference type="EMBL" id="JADBGI010000007">
    <property type="protein sequence ID" value="MBE2998938.1"/>
    <property type="molecule type" value="Genomic_DNA"/>
</dbReference>
<keyword evidence="6 7" id="KW-0472">Membrane</keyword>
<feature type="domain" description="ABC transmembrane type-1" evidence="8">
    <location>
        <begin position="67"/>
        <end position="251"/>
    </location>
</feature>
<dbReference type="Pfam" id="PF00528">
    <property type="entry name" value="BPD_transp_1"/>
    <property type="match status" value="1"/>
</dbReference>
<dbReference type="InterPro" id="IPR035906">
    <property type="entry name" value="MetI-like_sf"/>
</dbReference>
<feature type="transmembrane region" description="Helical" evidence="7">
    <location>
        <begin position="133"/>
        <end position="155"/>
    </location>
</feature>
<dbReference type="InterPro" id="IPR000515">
    <property type="entry name" value="MetI-like"/>
</dbReference>
<dbReference type="Gene3D" id="1.10.3720.10">
    <property type="entry name" value="MetI-like"/>
    <property type="match status" value="1"/>
</dbReference>
<keyword evidence="10" id="KW-1185">Reference proteome</keyword>
<dbReference type="RefSeq" id="WP_193121579.1">
    <property type="nucleotide sequence ID" value="NZ_JADBGI010000007.1"/>
</dbReference>
<evidence type="ECO:0000256" key="7">
    <source>
        <dbReference type="RuleBase" id="RU363032"/>
    </source>
</evidence>
<feature type="transmembrane region" description="Helical" evidence="7">
    <location>
        <begin position="107"/>
        <end position="127"/>
    </location>
</feature>
<keyword evidence="5 7" id="KW-1133">Transmembrane helix</keyword>
<keyword evidence="2 7" id="KW-0813">Transport</keyword>
<evidence type="ECO:0000256" key="4">
    <source>
        <dbReference type="ARBA" id="ARBA00022692"/>
    </source>
</evidence>
<evidence type="ECO:0000313" key="10">
    <source>
        <dbReference type="Proteomes" id="UP000806528"/>
    </source>
</evidence>
<dbReference type="Proteomes" id="UP000806528">
    <property type="component" value="Unassembled WGS sequence"/>
</dbReference>
<sequence length="269" mass="28203">MSRTTTGTAGAAGAAVVLVPILALVALWWFLTSVLASDHVVLSGFAPQNAVPALVDMAWQGPLAADTAATLWRLTAGLALAAAVGVPIGLVVGLVPVVERATRPLFHFLRMISPLSWAPVAIALFGIGHQPVYFLVAIAAVWPVILSTSSGVLAIEPGYLKVARSLGATRWERLRTVVLPGVRLPTLTGLRLALGTAWIVIVPAEMLGVDSGLGYAILNARDQLAFDQLMAVILWIGILGYLMDAALRRLLAGASVTARRPTGAVERAE</sequence>
<evidence type="ECO:0000256" key="6">
    <source>
        <dbReference type="ARBA" id="ARBA00023136"/>
    </source>
</evidence>
<accession>A0ABR9P515</accession>
<organism evidence="9 10">
    <name type="scientific">Nocardiopsis coralli</name>
    <dbReference type="NCBI Taxonomy" id="2772213"/>
    <lineage>
        <taxon>Bacteria</taxon>
        <taxon>Bacillati</taxon>
        <taxon>Actinomycetota</taxon>
        <taxon>Actinomycetes</taxon>
        <taxon>Streptosporangiales</taxon>
        <taxon>Nocardiopsidaceae</taxon>
        <taxon>Nocardiopsis</taxon>
    </lineage>
</organism>
<feature type="transmembrane region" description="Helical" evidence="7">
    <location>
        <begin position="71"/>
        <end position="95"/>
    </location>
</feature>
<evidence type="ECO:0000259" key="8">
    <source>
        <dbReference type="PROSITE" id="PS50928"/>
    </source>
</evidence>
<keyword evidence="4 7" id="KW-0812">Transmembrane</keyword>
<evidence type="ECO:0000256" key="3">
    <source>
        <dbReference type="ARBA" id="ARBA00022475"/>
    </source>
</evidence>
<feature type="transmembrane region" description="Helical" evidence="7">
    <location>
        <begin position="224"/>
        <end position="242"/>
    </location>
</feature>
<comment type="similarity">
    <text evidence="7">Belongs to the binding-protein-dependent transport system permease family.</text>
</comment>
<dbReference type="SUPFAM" id="SSF161098">
    <property type="entry name" value="MetI-like"/>
    <property type="match status" value="1"/>
</dbReference>
<evidence type="ECO:0000256" key="1">
    <source>
        <dbReference type="ARBA" id="ARBA00004651"/>
    </source>
</evidence>
<comment type="caution">
    <text evidence="9">The sequence shown here is derived from an EMBL/GenBank/DDBJ whole genome shotgun (WGS) entry which is preliminary data.</text>
</comment>
<evidence type="ECO:0000313" key="9">
    <source>
        <dbReference type="EMBL" id="MBE2998938.1"/>
    </source>
</evidence>
<evidence type="ECO:0000256" key="5">
    <source>
        <dbReference type="ARBA" id="ARBA00022989"/>
    </source>
</evidence>
<dbReference type="PROSITE" id="PS50928">
    <property type="entry name" value="ABC_TM1"/>
    <property type="match status" value="1"/>
</dbReference>
<feature type="transmembrane region" description="Helical" evidence="7">
    <location>
        <begin position="12"/>
        <end position="31"/>
    </location>
</feature>
<comment type="subcellular location">
    <subcellularLocation>
        <location evidence="1 7">Cell membrane</location>
        <topology evidence="1 7">Multi-pass membrane protein</topology>
    </subcellularLocation>
</comment>